<proteinExistence type="inferred from homology"/>
<dbReference type="NCBIfam" id="TIGR00191">
    <property type="entry name" value="thrB"/>
    <property type="match status" value="1"/>
</dbReference>
<evidence type="ECO:0000256" key="6">
    <source>
        <dbReference type="ARBA" id="ARBA00022840"/>
    </source>
</evidence>
<comment type="subcellular location">
    <subcellularLocation>
        <location evidence="7">Cytoplasm</location>
    </subcellularLocation>
</comment>
<evidence type="ECO:0000256" key="3">
    <source>
        <dbReference type="ARBA" id="ARBA00022697"/>
    </source>
</evidence>
<dbReference type="Pfam" id="PF00288">
    <property type="entry name" value="GHMP_kinases_N"/>
    <property type="match status" value="1"/>
</dbReference>
<evidence type="ECO:0000256" key="7">
    <source>
        <dbReference type="HAMAP-Rule" id="MF_00384"/>
    </source>
</evidence>
<dbReference type="PRINTS" id="PR00958">
    <property type="entry name" value="HOMSERKINASE"/>
</dbReference>
<dbReference type="PIRSF" id="PIRSF000676">
    <property type="entry name" value="Homoser_kin"/>
    <property type="match status" value="1"/>
</dbReference>
<keyword evidence="4 7" id="KW-0547">Nucleotide-binding</keyword>
<evidence type="ECO:0000256" key="8">
    <source>
        <dbReference type="NCBIfam" id="TIGR00191"/>
    </source>
</evidence>
<dbReference type="PANTHER" id="PTHR20861:SF1">
    <property type="entry name" value="HOMOSERINE KINASE"/>
    <property type="match status" value="1"/>
</dbReference>
<dbReference type="Gene3D" id="3.30.70.890">
    <property type="entry name" value="GHMP kinase, C-terminal domain"/>
    <property type="match status" value="1"/>
</dbReference>
<dbReference type="InterPro" id="IPR013750">
    <property type="entry name" value="GHMP_kinase_C_dom"/>
</dbReference>
<dbReference type="Pfam" id="PF08544">
    <property type="entry name" value="GHMP_kinases_C"/>
    <property type="match status" value="1"/>
</dbReference>
<keyword evidence="2 7" id="KW-0808">Transferase</keyword>
<evidence type="ECO:0000256" key="4">
    <source>
        <dbReference type="ARBA" id="ARBA00022741"/>
    </source>
</evidence>
<evidence type="ECO:0000256" key="2">
    <source>
        <dbReference type="ARBA" id="ARBA00022679"/>
    </source>
</evidence>
<keyword evidence="3 7" id="KW-0791">Threonine biosynthesis</keyword>
<reference evidence="11" key="1">
    <citation type="submission" date="2022-09" db="EMBL/GenBank/DDBJ databases">
        <title>Comparative genomics and taxonomic characterization of three novel marine species of genus Reichenbachiella exhibiting antioxidant and polysaccharide degradation activities.</title>
        <authorList>
            <person name="Muhammad N."/>
            <person name="Lee Y.-J."/>
            <person name="Ko J."/>
            <person name="Kim S.-G."/>
        </authorList>
    </citation>
    <scope>NUCLEOTIDE SEQUENCE</scope>
    <source>
        <strain evidence="11">BKB1-1</strain>
    </source>
</reference>
<keyword evidence="1 7" id="KW-0028">Amino-acid biosynthesis</keyword>
<comment type="function">
    <text evidence="7">Catalyzes the ATP-dependent phosphorylation of L-homoserine to L-homoserine phosphate.</text>
</comment>
<feature type="domain" description="GHMP kinase C-terminal" evidence="10">
    <location>
        <begin position="209"/>
        <end position="285"/>
    </location>
</feature>
<dbReference type="SUPFAM" id="SSF55060">
    <property type="entry name" value="GHMP Kinase, C-terminal domain"/>
    <property type="match status" value="1"/>
</dbReference>
<dbReference type="InterPro" id="IPR020568">
    <property type="entry name" value="Ribosomal_Su5_D2-typ_SF"/>
</dbReference>
<dbReference type="NCBIfam" id="NF002288">
    <property type="entry name" value="PRK01212.1-4"/>
    <property type="match status" value="1"/>
</dbReference>
<comment type="catalytic activity">
    <reaction evidence="7">
        <text>L-homoserine + ATP = O-phospho-L-homoserine + ADP + H(+)</text>
        <dbReference type="Rhea" id="RHEA:13985"/>
        <dbReference type="ChEBI" id="CHEBI:15378"/>
        <dbReference type="ChEBI" id="CHEBI:30616"/>
        <dbReference type="ChEBI" id="CHEBI:57476"/>
        <dbReference type="ChEBI" id="CHEBI:57590"/>
        <dbReference type="ChEBI" id="CHEBI:456216"/>
        <dbReference type="EC" id="2.7.1.39"/>
    </reaction>
</comment>
<keyword evidence="12" id="KW-1185">Reference proteome</keyword>
<dbReference type="Gene3D" id="3.30.230.10">
    <property type="match status" value="1"/>
</dbReference>
<dbReference type="PANTHER" id="PTHR20861">
    <property type="entry name" value="HOMOSERINE/4-DIPHOSPHOCYTIDYL-2-C-METHYL-D-ERYTHRITOL KINASE"/>
    <property type="match status" value="1"/>
</dbReference>
<gene>
    <name evidence="7" type="primary">thrB</name>
    <name evidence="11" type="ORF">N6H18_08475</name>
</gene>
<accession>A0ABY6CUG4</accession>
<feature type="domain" description="GHMP kinase N-terminal" evidence="9">
    <location>
        <begin position="62"/>
        <end position="148"/>
    </location>
</feature>
<evidence type="ECO:0000313" key="12">
    <source>
        <dbReference type="Proteomes" id="UP001065174"/>
    </source>
</evidence>
<comment type="similarity">
    <text evidence="7">Belongs to the GHMP kinase family. Homoserine kinase subfamily.</text>
</comment>
<comment type="caution">
    <text evidence="7">Lacks conserved residue(s) required for the propagation of feature annotation.</text>
</comment>
<dbReference type="EMBL" id="CP106679">
    <property type="protein sequence ID" value="UXP33979.1"/>
    <property type="molecule type" value="Genomic_DNA"/>
</dbReference>
<dbReference type="HAMAP" id="MF_00384">
    <property type="entry name" value="Homoser_kinase"/>
    <property type="match status" value="1"/>
</dbReference>
<keyword evidence="7" id="KW-0963">Cytoplasm</keyword>
<evidence type="ECO:0000259" key="10">
    <source>
        <dbReference type="Pfam" id="PF08544"/>
    </source>
</evidence>
<dbReference type="InterPro" id="IPR036554">
    <property type="entry name" value="GHMP_kinase_C_sf"/>
</dbReference>
<protein>
    <recommendedName>
        <fullName evidence="7 8">Homoserine kinase</fullName>
        <shortName evidence="7">HK</shortName>
        <shortName evidence="7">HSK</shortName>
        <ecNumber evidence="7 8">2.7.1.39</ecNumber>
    </recommendedName>
</protein>
<organism evidence="11 12">
    <name type="scientific">Reichenbachiella agarivorans</name>
    <dbReference type="NCBI Taxonomy" id="2979464"/>
    <lineage>
        <taxon>Bacteria</taxon>
        <taxon>Pseudomonadati</taxon>
        <taxon>Bacteroidota</taxon>
        <taxon>Cytophagia</taxon>
        <taxon>Cytophagales</taxon>
        <taxon>Reichenbachiellaceae</taxon>
        <taxon>Reichenbachiella</taxon>
    </lineage>
</organism>
<dbReference type="GO" id="GO:0004413">
    <property type="term" value="F:homoserine kinase activity"/>
    <property type="evidence" value="ECO:0007669"/>
    <property type="project" value="UniProtKB-EC"/>
</dbReference>
<evidence type="ECO:0000259" key="9">
    <source>
        <dbReference type="Pfam" id="PF00288"/>
    </source>
</evidence>
<dbReference type="RefSeq" id="WP_262311405.1">
    <property type="nucleotide sequence ID" value="NZ_CP106679.1"/>
</dbReference>
<dbReference type="Proteomes" id="UP001065174">
    <property type="component" value="Chromosome"/>
</dbReference>
<dbReference type="EC" id="2.7.1.39" evidence="7 8"/>
<dbReference type="InterPro" id="IPR006204">
    <property type="entry name" value="GHMP_kinase_N_dom"/>
</dbReference>
<evidence type="ECO:0000313" key="11">
    <source>
        <dbReference type="EMBL" id="UXP33979.1"/>
    </source>
</evidence>
<dbReference type="InterPro" id="IPR014721">
    <property type="entry name" value="Ribsml_uS5_D2-typ_fold_subgr"/>
</dbReference>
<name>A0ABY6CUG4_9BACT</name>
<evidence type="ECO:0000256" key="1">
    <source>
        <dbReference type="ARBA" id="ARBA00022605"/>
    </source>
</evidence>
<keyword evidence="5 7" id="KW-0418">Kinase</keyword>
<dbReference type="InterPro" id="IPR000870">
    <property type="entry name" value="Homoserine_kinase"/>
</dbReference>
<evidence type="ECO:0000256" key="5">
    <source>
        <dbReference type="ARBA" id="ARBA00022777"/>
    </source>
</evidence>
<dbReference type="SUPFAM" id="SSF54211">
    <property type="entry name" value="Ribosomal protein S5 domain 2-like"/>
    <property type="match status" value="1"/>
</dbReference>
<keyword evidence="6 7" id="KW-0067">ATP-binding</keyword>
<sequence length="307" mass="32674">MSNSIKVFSPSTVANVGCGYDVLGFALDGIGEEMIVTELSDDKMVIIENEKFDLPLNPDKNVASVAAKALLEAAGIKKGYSFAFNKTIHPGSGMGTSASSSAGAVFAVNELIGRPFNTHQLVEFAMEGEKMLSGKAHADNVAPNLLGGFTLVRAYGPLDVLKLPTPENLYVAIVHPQVVVKTSDAKRMLKQTVKLEKAVAQWGNVGGLVSGLYESDYSLIGRSMEDHIVEPIRKLLIPLYDEVKAKAVEVGAIGCSIAGSGPSIFAFAEGKETAEKVKASMQEIYDEVGILAYTYLSKIGTEGVRVL</sequence>
<comment type="pathway">
    <text evidence="7">Amino-acid biosynthesis; L-threonine biosynthesis; L-threonine from L-aspartate: step 4/5.</text>
</comment>